<dbReference type="RefSeq" id="XP_043013180.1">
    <property type="nucleotide sequence ID" value="XM_043148581.1"/>
</dbReference>
<accession>A0A9P7UY24</accession>
<keyword evidence="2" id="KW-1133">Transmembrane helix</keyword>
<dbReference type="PANTHER" id="PTHR43317">
    <property type="entry name" value="THERMOSPERMINE SYNTHASE ACAULIS5"/>
    <property type="match status" value="1"/>
</dbReference>
<dbReference type="Proteomes" id="UP001049176">
    <property type="component" value="Chromosome 2"/>
</dbReference>
<keyword evidence="2" id="KW-0812">Transmembrane</keyword>
<feature type="transmembrane region" description="Helical" evidence="2">
    <location>
        <begin position="95"/>
        <end position="116"/>
    </location>
</feature>
<dbReference type="NCBIfam" id="NF037959">
    <property type="entry name" value="MFS_SpdSyn"/>
    <property type="match status" value="1"/>
</dbReference>
<dbReference type="Pfam" id="PF01564">
    <property type="entry name" value="Spermine_synth"/>
    <property type="match status" value="1"/>
</dbReference>
<dbReference type="OrthoDB" id="2016285at2759"/>
<keyword evidence="2" id="KW-0472">Membrane</keyword>
<comment type="caution">
    <text evidence="3">The sequence shown here is derived from an EMBL/GenBank/DDBJ whole genome shotgun (WGS) entry which is preliminary data.</text>
</comment>
<feature type="transmembrane region" description="Helical" evidence="2">
    <location>
        <begin position="40"/>
        <end position="56"/>
    </location>
</feature>
<keyword evidence="1" id="KW-0620">Polyamine biosynthesis</keyword>
<dbReference type="GO" id="GO:0006596">
    <property type="term" value="P:polyamine biosynthetic process"/>
    <property type="evidence" value="ECO:0007669"/>
    <property type="project" value="UniProtKB-KW"/>
</dbReference>
<dbReference type="SUPFAM" id="SSF53335">
    <property type="entry name" value="S-adenosyl-L-methionine-dependent methyltransferases"/>
    <property type="match status" value="1"/>
</dbReference>
<name>A0A9P7UY24_9AGAR</name>
<dbReference type="AlphaFoldDB" id="A0A9P7UY24"/>
<evidence type="ECO:0000313" key="4">
    <source>
        <dbReference type="Proteomes" id="UP001049176"/>
    </source>
</evidence>
<feature type="transmembrane region" description="Helical" evidence="2">
    <location>
        <begin position="192"/>
        <end position="214"/>
    </location>
</feature>
<feature type="transmembrane region" description="Helical" evidence="2">
    <location>
        <begin position="68"/>
        <end position="89"/>
    </location>
</feature>
<dbReference type="PANTHER" id="PTHR43317:SF1">
    <property type="entry name" value="THERMOSPERMINE SYNTHASE ACAULIS5"/>
    <property type="match status" value="1"/>
</dbReference>
<proteinExistence type="predicted"/>
<dbReference type="KEGG" id="more:E1B28_004124"/>
<evidence type="ECO:0000313" key="3">
    <source>
        <dbReference type="EMBL" id="KAG7096710.1"/>
    </source>
</evidence>
<organism evidence="3 4">
    <name type="scientific">Marasmius oreades</name>
    <name type="common">fairy-ring Marasmius</name>
    <dbReference type="NCBI Taxonomy" id="181124"/>
    <lineage>
        <taxon>Eukaryota</taxon>
        <taxon>Fungi</taxon>
        <taxon>Dikarya</taxon>
        <taxon>Basidiomycota</taxon>
        <taxon>Agaricomycotina</taxon>
        <taxon>Agaricomycetes</taxon>
        <taxon>Agaricomycetidae</taxon>
        <taxon>Agaricales</taxon>
        <taxon>Marasmiineae</taxon>
        <taxon>Marasmiaceae</taxon>
        <taxon>Marasmius</taxon>
    </lineage>
</organism>
<keyword evidence="4" id="KW-1185">Reference proteome</keyword>
<evidence type="ECO:0000256" key="1">
    <source>
        <dbReference type="ARBA" id="ARBA00023115"/>
    </source>
</evidence>
<protein>
    <submittedName>
        <fullName evidence="3">Uncharacterized protein</fullName>
    </submittedName>
</protein>
<gene>
    <name evidence="3" type="ORF">E1B28_004124</name>
</gene>
<sequence length="593" mass="66569">MLTMDYSLLLPALPALFLSLSLLNYERTLTPMYGTVPTNQYLQHFVFLAIALSIYMRPQFSSTARKYLFSGSILALAPNAIYYFAAWSARQRNPIWGPVFVHTFALIPLVYAYGIFLPARGMLSVWGTLLSSFVLSKRLWPAVPQLRSISDNDIYLSQALILLAIGVLHLDFSTPTPSKASKKPTASSNTAYATKVTLLAVLTTLAFTPLTSWFRSPILRHPYPETYTHPSFPLQIHSAVESTTGLIVVGEALTPPKADPLDINSMHSVRYLRAAHSILGGVWMGNRVHTIDGIVPVKDSFGTRLGDSIYGAFNLQEVARLVERDRKKGKRKALIIGLGAGISATAFHRHGLNLTVLEIDPAVYKAARQFFGFPDPGEENVFLEDAGGWITSRANWLKVGDGEDDSSLYDFAIHDCFSGGGVPQHLYEIEFLNSLKKLMKPDGVVVVNYAGVVDSEPARLLLRTLDEAFSQCRAFHDLMHADALKKEEYHSQFVNVVFLCTMRPDTPITFRAPDMMDYLGSHLRKHMITTLKDREVDLDILRKSMERIEQEEGRETKVLSKEYNPLGKMQSEQATKHWTVMREVLPDIYWETF</sequence>
<dbReference type="EMBL" id="CM032182">
    <property type="protein sequence ID" value="KAG7096710.1"/>
    <property type="molecule type" value="Genomic_DNA"/>
</dbReference>
<dbReference type="GeneID" id="66073200"/>
<evidence type="ECO:0000256" key="2">
    <source>
        <dbReference type="SAM" id="Phobius"/>
    </source>
</evidence>
<reference evidence="3" key="1">
    <citation type="journal article" date="2021" name="Genome Biol. Evol.">
        <title>The assembled and annotated genome of the fairy-ring fungus Marasmius oreades.</title>
        <authorList>
            <person name="Hiltunen M."/>
            <person name="Ament-Velasquez S.L."/>
            <person name="Johannesson H."/>
        </authorList>
    </citation>
    <scope>NUCLEOTIDE SEQUENCE</scope>
    <source>
        <strain evidence="3">03SP1</strain>
    </source>
</reference>
<dbReference type="Gene3D" id="3.40.50.150">
    <property type="entry name" value="Vaccinia Virus protein VP39"/>
    <property type="match status" value="1"/>
</dbReference>
<dbReference type="InterPro" id="IPR029063">
    <property type="entry name" value="SAM-dependent_MTases_sf"/>
</dbReference>